<keyword evidence="1" id="KW-1133">Transmembrane helix</keyword>
<evidence type="ECO:0000256" key="1">
    <source>
        <dbReference type="SAM" id="Phobius"/>
    </source>
</evidence>
<dbReference type="EMBL" id="JBFTWV010000395">
    <property type="protein sequence ID" value="KAL2782543.1"/>
    <property type="molecule type" value="Genomic_DNA"/>
</dbReference>
<evidence type="ECO:0000313" key="3">
    <source>
        <dbReference type="Proteomes" id="UP001610563"/>
    </source>
</evidence>
<reference evidence="2 3" key="1">
    <citation type="submission" date="2024-07" db="EMBL/GenBank/DDBJ databases">
        <title>Section-level genome sequencing and comparative genomics of Aspergillus sections Usti and Cavernicolus.</title>
        <authorList>
            <consortium name="Lawrence Berkeley National Laboratory"/>
            <person name="Nybo J.L."/>
            <person name="Vesth T.C."/>
            <person name="Theobald S."/>
            <person name="Frisvad J.C."/>
            <person name="Larsen T.O."/>
            <person name="Kjaerboelling I."/>
            <person name="Rothschild-Mancinelli K."/>
            <person name="Lyhne E.K."/>
            <person name="Kogle M.E."/>
            <person name="Barry K."/>
            <person name="Clum A."/>
            <person name="Na H."/>
            <person name="Ledsgaard L."/>
            <person name="Lin J."/>
            <person name="Lipzen A."/>
            <person name="Kuo A."/>
            <person name="Riley R."/>
            <person name="Mondo S."/>
            <person name="Labutti K."/>
            <person name="Haridas S."/>
            <person name="Pangalinan J."/>
            <person name="Salamov A.A."/>
            <person name="Simmons B.A."/>
            <person name="Magnuson J.K."/>
            <person name="Chen J."/>
            <person name="Drula E."/>
            <person name="Henrissat B."/>
            <person name="Wiebenga A."/>
            <person name="Lubbers R.J."/>
            <person name="Gomes A.C."/>
            <person name="Makela M.R."/>
            <person name="Stajich J."/>
            <person name="Grigoriev I.V."/>
            <person name="Mortensen U.H."/>
            <person name="De Vries R.P."/>
            <person name="Baker S.E."/>
            <person name="Andersen M.R."/>
        </authorList>
    </citation>
    <scope>NUCLEOTIDE SEQUENCE [LARGE SCALE GENOMIC DNA]</scope>
    <source>
        <strain evidence="2 3">CBS 209.92</strain>
    </source>
</reference>
<proteinExistence type="predicted"/>
<gene>
    <name evidence="2" type="ORF">BJX66DRAFT_320443</name>
</gene>
<keyword evidence="1" id="KW-0472">Membrane</keyword>
<organism evidence="2 3">
    <name type="scientific">Aspergillus keveii</name>
    <dbReference type="NCBI Taxonomy" id="714993"/>
    <lineage>
        <taxon>Eukaryota</taxon>
        <taxon>Fungi</taxon>
        <taxon>Dikarya</taxon>
        <taxon>Ascomycota</taxon>
        <taxon>Pezizomycotina</taxon>
        <taxon>Eurotiomycetes</taxon>
        <taxon>Eurotiomycetidae</taxon>
        <taxon>Eurotiales</taxon>
        <taxon>Aspergillaceae</taxon>
        <taxon>Aspergillus</taxon>
        <taxon>Aspergillus subgen. Nidulantes</taxon>
    </lineage>
</organism>
<protein>
    <recommendedName>
        <fullName evidence="4">GPI anchored protein</fullName>
    </recommendedName>
</protein>
<keyword evidence="3" id="KW-1185">Reference proteome</keyword>
<keyword evidence="1" id="KW-0812">Transmembrane</keyword>
<sequence length="312" mass="33662">MLTHVGGDYGDPLHLTTFEMPDLEYVDFVDLDPMPELEEWSVPKLERANIISFEVPAFLPTLEFPALRHAQRVNVNGNFSTVSFPALGTLEQSLLVSNRHETGLSGETSLNISAPQLTNASGMGLSGKISRISFPKLEIINEEVDGFSTGLSVSHFGDELLEIEFPALSTVVGDAYFSGNLSSISVPLLRNITGRFSVDSEDPISINLPVENADVIFLLGFIEEVDLPNLRNWSEITISSDSRLDCEEFVGGLNRTFPDGLPGEVSCESLETLEDRFGPQDGTDAAGMAFARGLSALVACGFAIVGLGGVLF</sequence>
<evidence type="ECO:0008006" key="4">
    <source>
        <dbReference type="Google" id="ProtNLM"/>
    </source>
</evidence>
<dbReference type="Proteomes" id="UP001610563">
    <property type="component" value="Unassembled WGS sequence"/>
</dbReference>
<accession>A0ABR4FH15</accession>
<name>A0ABR4FH15_9EURO</name>
<feature type="transmembrane region" description="Helical" evidence="1">
    <location>
        <begin position="289"/>
        <end position="311"/>
    </location>
</feature>
<comment type="caution">
    <text evidence="2">The sequence shown here is derived from an EMBL/GenBank/DDBJ whole genome shotgun (WGS) entry which is preliminary data.</text>
</comment>
<evidence type="ECO:0000313" key="2">
    <source>
        <dbReference type="EMBL" id="KAL2782543.1"/>
    </source>
</evidence>